<reference evidence="5" key="1">
    <citation type="submission" date="2018-08" db="EMBL/GenBank/DDBJ databases">
        <authorList>
            <person name="Chevrot R."/>
        </authorList>
    </citation>
    <scope>NUCLEOTIDE SEQUENCE [LARGE SCALE GENOMIC DNA]</scope>
</reference>
<dbReference type="GO" id="GO:0016788">
    <property type="term" value="F:hydrolase activity, acting on ester bonds"/>
    <property type="evidence" value="ECO:0007669"/>
    <property type="project" value="TreeGrafter"/>
</dbReference>
<evidence type="ECO:0000256" key="3">
    <source>
        <dbReference type="SAM" id="MobiDB-lite"/>
    </source>
</evidence>
<comment type="similarity">
    <text evidence="1">Belongs to the esterase D family.</text>
</comment>
<feature type="region of interest" description="Disordered" evidence="3">
    <location>
        <begin position="100"/>
        <end position="120"/>
    </location>
</feature>
<dbReference type="Gene3D" id="3.40.50.1820">
    <property type="entry name" value="alpha/beta hydrolase"/>
    <property type="match status" value="1"/>
</dbReference>
<dbReference type="SUPFAM" id="SSF53474">
    <property type="entry name" value="alpha/beta-Hydrolases"/>
    <property type="match status" value="1"/>
</dbReference>
<dbReference type="PANTHER" id="PTHR40841:SF2">
    <property type="entry name" value="SIDEROPHORE-DEGRADING ESTERASE (EUROFUNG)"/>
    <property type="match status" value="1"/>
</dbReference>
<evidence type="ECO:0000256" key="2">
    <source>
        <dbReference type="ARBA" id="ARBA00022801"/>
    </source>
</evidence>
<evidence type="ECO:0000313" key="4">
    <source>
        <dbReference type="EMBL" id="SYX81864.1"/>
    </source>
</evidence>
<dbReference type="Proteomes" id="UP000304148">
    <property type="component" value="Chromosome"/>
</dbReference>
<dbReference type="InterPro" id="IPR052558">
    <property type="entry name" value="Siderophore_Hydrolase_D"/>
</dbReference>
<evidence type="ECO:0000313" key="5">
    <source>
        <dbReference type="Proteomes" id="UP000304148"/>
    </source>
</evidence>
<dbReference type="PANTHER" id="PTHR40841">
    <property type="entry name" value="SIDEROPHORE TRIACETYLFUSARININE C ESTERASE"/>
    <property type="match status" value="1"/>
</dbReference>
<dbReference type="RefSeq" id="WP_138184409.1">
    <property type="nucleotide sequence ID" value="NZ_LS992241.1"/>
</dbReference>
<keyword evidence="2 4" id="KW-0378">Hydrolase</keyword>
<organism evidence="4 5">
    <name type="scientific">Paenibacillus alvei</name>
    <name type="common">Bacillus alvei</name>
    <dbReference type="NCBI Taxonomy" id="44250"/>
    <lineage>
        <taxon>Bacteria</taxon>
        <taxon>Bacillati</taxon>
        <taxon>Bacillota</taxon>
        <taxon>Bacilli</taxon>
        <taxon>Bacillales</taxon>
        <taxon>Paenibacillaceae</taxon>
        <taxon>Paenibacillus</taxon>
    </lineage>
</organism>
<gene>
    <name evidence="4" type="primary">besA</name>
    <name evidence="4" type="ORF">PBLR_10283</name>
</gene>
<proteinExistence type="inferred from homology"/>
<dbReference type="EC" id="3.1.-.-" evidence="4"/>
<dbReference type="EMBL" id="LS992241">
    <property type="protein sequence ID" value="SYX81864.1"/>
    <property type="molecule type" value="Genomic_DNA"/>
</dbReference>
<dbReference type="Pfam" id="PF00756">
    <property type="entry name" value="Esterase"/>
    <property type="match status" value="1"/>
</dbReference>
<dbReference type="AlphaFoldDB" id="A0A383R5Q6"/>
<evidence type="ECO:0000256" key="1">
    <source>
        <dbReference type="ARBA" id="ARBA00005622"/>
    </source>
</evidence>
<dbReference type="InterPro" id="IPR000801">
    <property type="entry name" value="Esterase-like"/>
</dbReference>
<name>A0A383R5Q6_PAEAL</name>
<accession>A0A383R5Q6</accession>
<dbReference type="InterPro" id="IPR029058">
    <property type="entry name" value="AB_hydrolase_fold"/>
</dbReference>
<sequence length="273" mass="30299">MKVAEQPITLPRSTVYNMVSTYTNRDYRISVSVPEGEAPSEGYPVLYVLDGNALFPLCAESARVLKGRGIRGFGPLVVVGIGYLTEGNFPADRFYELTPPTDRASLPPRPGGEEWPPTGGGDNFLRFIEEELKPAIEEAYPIDRSKQALFGHSLGGLFTLNTMFTKPDLFQTYIAGSPSIWWSNRCVLEAEKAFTANRTVESDPTPVRLLMTVGEEEASHPNRMLHNAEEMYQRLKTLEENGLSVDFHVFPGEGHLSVLPGLIGRAIRFALHK</sequence>
<protein>
    <submittedName>
        <fullName evidence="4">Ferri-bacillibactin esterase BesA</fullName>
        <ecNumber evidence="4">3.1.-.-</ecNumber>
    </submittedName>
</protein>